<dbReference type="Proteomes" id="UP000095706">
    <property type="component" value="Unassembled WGS sequence"/>
</dbReference>
<evidence type="ECO:0000313" key="2">
    <source>
        <dbReference type="EMBL" id="CUQ00704.1"/>
    </source>
</evidence>
<protein>
    <recommendedName>
        <fullName evidence="5">AP2-like integrase N-terminal domain-containing protein</fullName>
    </recommendedName>
</protein>
<proteinExistence type="predicted"/>
<name>A0A173Z220_9FIRM</name>
<reference evidence="3 4" key="1">
    <citation type="submission" date="2015-09" db="EMBL/GenBank/DDBJ databases">
        <authorList>
            <consortium name="Pathogen Informatics"/>
        </authorList>
    </citation>
    <scope>NUCLEOTIDE SEQUENCE [LARGE SCALE GENOMIC DNA]</scope>
    <source>
        <strain evidence="1 3">2789STDY5608849</strain>
        <strain evidence="2 4">2789STDY5834885</strain>
    </source>
</reference>
<evidence type="ECO:0000313" key="3">
    <source>
        <dbReference type="Proteomes" id="UP000095706"/>
    </source>
</evidence>
<evidence type="ECO:0008006" key="5">
    <source>
        <dbReference type="Google" id="ProtNLM"/>
    </source>
</evidence>
<dbReference type="EMBL" id="CYYV01000002">
    <property type="protein sequence ID" value="CUN69739.1"/>
    <property type="molecule type" value="Genomic_DNA"/>
</dbReference>
<dbReference type="STRING" id="1150298.ERS852406_00558"/>
<dbReference type="Proteomes" id="UP000095709">
    <property type="component" value="Unassembled WGS sequence"/>
</dbReference>
<evidence type="ECO:0000313" key="1">
    <source>
        <dbReference type="EMBL" id="CUN69739.1"/>
    </source>
</evidence>
<accession>A0A173Z220</accession>
<dbReference type="EMBL" id="CZAL01000030">
    <property type="protein sequence ID" value="CUQ00704.1"/>
    <property type="molecule type" value="Genomic_DNA"/>
</dbReference>
<dbReference type="AlphaFoldDB" id="A0A173Z220"/>
<sequence length="51" mass="6296">MVKYRFSIAFYKKGWLKTVSFTYNKQDCFDIEKRRNKRKVTGYRKCESLSF</sequence>
<evidence type="ECO:0000313" key="4">
    <source>
        <dbReference type="Proteomes" id="UP000095709"/>
    </source>
</evidence>
<gene>
    <name evidence="1" type="ORF">ERS852406_00558</name>
    <name evidence="2" type="ORF">ERS852498_03382</name>
</gene>
<organism evidence="1 3">
    <name type="scientific">Fusicatenibacter saccharivorans</name>
    <dbReference type="NCBI Taxonomy" id="1150298"/>
    <lineage>
        <taxon>Bacteria</taxon>
        <taxon>Bacillati</taxon>
        <taxon>Bacillota</taxon>
        <taxon>Clostridia</taxon>
        <taxon>Lachnospirales</taxon>
        <taxon>Lachnospiraceae</taxon>
        <taxon>Fusicatenibacter</taxon>
    </lineage>
</organism>